<dbReference type="Proteomes" id="UP000265962">
    <property type="component" value="Unassembled WGS sequence"/>
</dbReference>
<proteinExistence type="predicted"/>
<reference evidence="3" key="1">
    <citation type="submission" date="2018-02" db="EMBL/GenBank/DDBJ databases">
        <authorList>
            <person name="Hornung B."/>
        </authorList>
    </citation>
    <scope>NUCLEOTIDE SEQUENCE [LARGE SCALE GENOMIC DNA]</scope>
</reference>
<dbReference type="AlphaFoldDB" id="A0A375I1L1"/>
<evidence type="ECO:0000313" key="2">
    <source>
        <dbReference type="EMBL" id="SPF68537.1"/>
    </source>
</evidence>
<feature type="domain" description="Carrier" evidence="1">
    <location>
        <begin position="1"/>
        <end position="77"/>
    </location>
</feature>
<dbReference type="RefSeq" id="WP_182858625.1">
    <property type="nucleotide sequence ID" value="NZ_OMOH01000005.1"/>
</dbReference>
<accession>A0A375I1L1</accession>
<dbReference type="InterPro" id="IPR036736">
    <property type="entry name" value="ACP-like_sf"/>
</dbReference>
<name>A0A375I1L1_9ACTN</name>
<dbReference type="Pfam" id="PF00550">
    <property type="entry name" value="PP-binding"/>
    <property type="match status" value="1"/>
</dbReference>
<sequence length="78" mass="8573">MDEARKALMTAVEDVLYETDLSLANDDTLLKDLGANSIDRVDIIITAMNNLGIRCDLMSFQEARSIGEISEILAAQRA</sequence>
<dbReference type="InterPro" id="IPR009081">
    <property type="entry name" value="PP-bd_ACP"/>
</dbReference>
<gene>
    <name evidence="2" type="ORF">PROPJV5_1518</name>
</gene>
<dbReference type="PROSITE" id="PS50075">
    <property type="entry name" value="CARRIER"/>
    <property type="match status" value="1"/>
</dbReference>
<evidence type="ECO:0000259" key="1">
    <source>
        <dbReference type="PROSITE" id="PS50075"/>
    </source>
</evidence>
<protein>
    <submittedName>
        <fullName evidence="2">Phosphopantetheine attachment site</fullName>
    </submittedName>
</protein>
<keyword evidence="3" id="KW-1185">Reference proteome</keyword>
<dbReference type="EMBL" id="OMOH01000005">
    <property type="protein sequence ID" value="SPF68537.1"/>
    <property type="molecule type" value="Genomic_DNA"/>
</dbReference>
<dbReference type="Gene3D" id="1.10.1200.10">
    <property type="entry name" value="ACP-like"/>
    <property type="match status" value="1"/>
</dbReference>
<evidence type="ECO:0000313" key="3">
    <source>
        <dbReference type="Proteomes" id="UP000265962"/>
    </source>
</evidence>
<organism evidence="2 3">
    <name type="scientific">Propionibacterium ruminifibrarum</name>
    <dbReference type="NCBI Taxonomy" id="1962131"/>
    <lineage>
        <taxon>Bacteria</taxon>
        <taxon>Bacillati</taxon>
        <taxon>Actinomycetota</taxon>
        <taxon>Actinomycetes</taxon>
        <taxon>Propionibacteriales</taxon>
        <taxon>Propionibacteriaceae</taxon>
        <taxon>Propionibacterium</taxon>
    </lineage>
</organism>
<dbReference type="SUPFAM" id="SSF47336">
    <property type="entry name" value="ACP-like"/>
    <property type="match status" value="1"/>
</dbReference>